<dbReference type="EMBL" id="NMVI01000008">
    <property type="protein sequence ID" value="OYN89626.1"/>
    <property type="molecule type" value="Genomic_DNA"/>
</dbReference>
<dbReference type="Proteomes" id="UP000216533">
    <property type="component" value="Unassembled WGS sequence"/>
</dbReference>
<proteinExistence type="inferred from homology"/>
<keyword evidence="5" id="KW-0679">Respiratory chain</keyword>
<evidence type="ECO:0000256" key="16">
    <source>
        <dbReference type="SAM" id="MobiDB-lite"/>
    </source>
</evidence>
<dbReference type="SUPFAM" id="SSF81464">
    <property type="entry name" value="Cytochrome c oxidase subunit II-like, transmembrane region"/>
    <property type="match status" value="1"/>
</dbReference>
<dbReference type="InterPro" id="IPR002429">
    <property type="entry name" value="CcO_II-like_C"/>
</dbReference>
<evidence type="ECO:0000256" key="4">
    <source>
        <dbReference type="ARBA" id="ARBA00022448"/>
    </source>
</evidence>
<dbReference type="PANTHER" id="PTHR22888">
    <property type="entry name" value="CYTOCHROME C OXIDASE, SUBUNIT II"/>
    <property type="match status" value="1"/>
</dbReference>
<evidence type="ECO:0000256" key="15">
    <source>
        <dbReference type="ARBA" id="ARBA00047816"/>
    </source>
</evidence>
<dbReference type="InterPro" id="IPR045187">
    <property type="entry name" value="CcO_II"/>
</dbReference>
<evidence type="ECO:0000256" key="5">
    <source>
        <dbReference type="ARBA" id="ARBA00022660"/>
    </source>
</evidence>
<name>A0A255EDJ6_9ACTN</name>
<evidence type="ECO:0000256" key="7">
    <source>
        <dbReference type="ARBA" id="ARBA00022723"/>
    </source>
</evidence>
<feature type="region of interest" description="Disordered" evidence="16">
    <location>
        <begin position="251"/>
        <end position="273"/>
    </location>
</feature>
<dbReference type="GO" id="GO:0016491">
    <property type="term" value="F:oxidoreductase activity"/>
    <property type="evidence" value="ECO:0007669"/>
    <property type="project" value="InterPro"/>
</dbReference>
<evidence type="ECO:0000313" key="20">
    <source>
        <dbReference type="Proteomes" id="UP000216533"/>
    </source>
</evidence>
<evidence type="ECO:0000256" key="14">
    <source>
        <dbReference type="ARBA" id="ARBA00031399"/>
    </source>
</evidence>
<protein>
    <recommendedName>
        <fullName evidence="3">cytochrome-c oxidase</fullName>
        <ecNumber evidence="3">7.1.1.9</ecNumber>
    </recommendedName>
    <alternativeName>
        <fullName evidence="14">Cytochrome aa3 subunit 2</fullName>
    </alternativeName>
</protein>
<evidence type="ECO:0000256" key="12">
    <source>
        <dbReference type="ARBA" id="ARBA00023136"/>
    </source>
</evidence>
<dbReference type="InterPro" id="IPR008972">
    <property type="entry name" value="Cupredoxin"/>
</dbReference>
<comment type="caution">
    <text evidence="19">The sequence shown here is derived from an EMBL/GenBank/DDBJ whole genome shotgun (WGS) entry which is preliminary data.</text>
</comment>
<dbReference type="GO" id="GO:0004129">
    <property type="term" value="F:cytochrome-c oxidase activity"/>
    <property type="evidence" value="ECO:0007669"/>
    <property type="project" value="UniProtKB-EC"/>
</dbReference>
<dbReference type="PROSITE" id="PS50857">
    <property type="entry name" value="COX2_CUA"/>
    <property type="match status" value="1"/>
</dbReference>
<dbReference type="InterPro" id="IPR001505">
    <property type="entry name" value="Copper_CuA"/>
</dbReference>
<evidence type="ECO:0000256" key="1">
    <source>
        <dbReference type="ARBA" id="ARBA00004141"/>
    </source>
</evidence>
<evidence type="ECO:0000256" key="9">
    <source>
        <dbReference type="ARBA" id="ARBA00022982"/>
    </source>
</evidence>
<dbReference type="CDD" id="cd13919">
    <property type="entry name" value="CuRO_HCO_II_like_5"/>
    <property type="match status" value="1"/>
</dbReference>
<dbReference type="Gene3D" id="1.10.287.90">
    <property type="match status" value="1"/>
</dbReference>
<feature type="domain" description="Cytochrome oxidase subunit II copper A binding" evidence="18">
    <location>
        <begin position="118"/>
        <end position="243"/>
    </location>
</feature>
<keyword evidence="6 17" id="KW-0812">Transmembrane</keyword>
<dbReference type="NCBIfam" id="TIGR02866">
    <property type="entry name" value="CoxB"/>
    <property type="match status" value="1"/>
</dbReference>
<feature type="transmembrane region" description="Helical" evidence="17">
    <location>
        <begin position="41"/>
        <end position="66"/>
    </location>
</feature>
<evidence type="ECO:0000256" key="6">
    <source>
        <dbReference type="ARBA" id="ARBA00022692"/>
    </source>
</evidence>
<evidence type="ECO:0000313" key="19">
    <source>
        <dbReference type="EMBL" id="OYN89626.1"/>
    </source>
</evidence>
<comment type="function">
    <text evidence="13">Subunits I and II form the functional core of the enzyme complex. Electrons originating in cytochrome c are transferred via heme a and Cu(A) to the binuclear center formed by heme a3 and Cu(B).</text>
</comment>
<evidence type="ECO:0000256" key="13">
    <source>
        <dbReference type="ARBA" id="ARBA00024688"/>
    </source>
</evidence>
<dbReference type="GO" id="GO:0005507">
    <property type="term" value="F:copper ion binding"/>
    <property type="evidence" value="ECO:0007669"/>
    <property type="project" value="InterPro"/>
</dbReference>
<dbReference type="EC" id="7.1.1.9" evidence="3"/>
<dbReference type="PROSITE" id="PS00078">
    <property type="entry name" value="COX2"/>
    <property type="match status" value="1"/>
</dbReference>
<evidence type="ECO:0000256" key="11">
    <source>
        <dbReference type="ARBA" id="ARBA00023008"/>
    </source>
</evidence>
<evidence type="ECO:0000256" key="10">
    <source>
        <dbReference type="ARBA" id="ARBA00022989"/>
    </source>
</evidence>
<sequence>MVLGTAVLVLGLTGCSPEVLDQWTRFGLRAPASDRSVEIGELWFGFWVTALAIGVLMWGLMGYAAIRFRKVNEDTPKQTRYNLPMEIMYTAIPFFIIGVLFVYTIQTQDAVLEEENDDAVLTINVVGQKWSWAFNYMEADNPEVGEVVHRVGTIEDTPELVLPVNQPVRFNLHSPDVIHSFWVPEFYFKLDLIPGREASFDLTPTREGEFLGKCAELCGTYHAAMLFEVRVVSEAEYLAYVQELRDRGDVGEIRGPEGNTLPDTSEQAGGGHR</sequence>
<keyword evidence="9" id="KW-0249">Electron transport</keyword>
<evidence type="ECO:0000256" key="2">
    <source>
        <dbReference type="ARBA" id="ARBA00007866"/>
    </source>
</evidence>
<dbReference type="Gene3D" id="2.60.40.420">
    <property type="entry name" value="Cupredoxins - blue copper proteins"/>
    <property type="match status" value="1"/>
</dbReference>
<reference evidence="19 20" key="1">
    <citation type="submission" date="2017-07" db="EMBL/GenBank/DDBJ databases">
        <title>Draft whole genome sequences of clinical Proprionibacteriaceae strains.</title>
        <authorList>
            <person name="Bernier A.-M."/>
            <person name="Bernard K."/>
            <person name="Domingo M.-C."/>
        </authorList>
    </citation>
    <scope>NUCLEOTIDE SEQUENCE [LARGE SCALE GENOMIC DNA]</scope>
    <source>
        <strain evidence="19 20">NML 160184</strain>
    </source>
</reference>
<evidence type="ECO:0000256" key="3">
    <source>
        <dbReference type="ARBA" id="ARBA00012949"/>
    </source>
</evidence>
<comment type="subcellular location">
    <subcellularLocation>
        <location evidence="1">Membrane</location>
        <topology evidence="1">Multi-pass membrane protein</topology>
    </subcellularLocation>
</comment>
<gene>
    <name evidence="19" type="primary">coxB</name>
    <name evidence="19" type="ORF">CGZ92_02595</name>
</gene>
<evidence type="ECO:0000256" key="17">
    <source>
        <dbReference type="SAM" id="Phobius"/>
    </source>
</evidence>
<comment type="similarity">
    <text evidence="2">Belongs to the cytochrome c oxidase subunit 2 family.</text>
</comment>
<accession>A0A255EDJ6</accession>
<dbReference type="SUPFAM" id="SSF49503">
    <property type="entry name" value="Cupredoxins"/>
    <property type="match status" value="1"/>
</dbReference>
<dbReference type="GO" id="GO:0016020">
    <property type="term" value="C:membrane"/>
    <property type="evidence" value="ECO:0007669"/>
    <property type="project" value="UniProtKB-SubCell"/>
</dbReference>
<comment type="catalytic activity">
    <reaction evidence="15">
        <text>4 Fe(II)-[cytochrome c] + O2 + 8 H(+)(in) = 4 Fe(III)-[cytochrome c] + 2 H2O + 4 H(+)(out)</text>
        <dbReference type="Rhea" id="RHEA:11436"/>
        <dbReference type="Rhea" id="RHEA-COMP:10350"/>
        <dbReference type="Rhea" id="RHEA-COMP:14399"/>
        <dbReference type="ChEBI" id="CHEBI:15377"/>
        <dbReference type="ChEBI" id="CHEBI:15378"/>
        <dbReference type="ChEBI" id="CHEBI:15379"/>
        <dbReference type="ChEBI" id="CHEBI:29033"/>
        <dbReference type="ChEBI" id="CHEBI:29034"/>
        <dbReference type="EC" id="7.1.1.9"/>
    </reaction>
</comment>
<dbReference type="PRINTS" id="PR01166">
    <property type="entry name" value="CYCOXIDASEII"/>
</dbReference>
<dbReference type="InterPro" id="IPR036257">
    <property type="entry name" value="Cyt_c_oxidase_su2_TM_sf"/>
</dbReference>
<organism evidence="19 20">
    <name type="scientific">Parenemella sanctibonifatiensis</name>
    <dbReference type="NCBI Taxonomy" id="2016505"/>
    <lineage>
        <taxon>Bacteria</taxon>
        <taxon>Bacillati</taxon>
        <taxon>Actinomycetota</taxon>
        <taxon>Actinomycetes</taxon>
        <taxon>Propionibacteriales</taxon>
        <taxon>Propionibacteriaceae</taxon>
        <taxon>Parenemella</taxon>
    </lineage>
</organism>
<dbReference type="GO" id="GO:0042773">
    <property type="term" value="P:ATP synthesis coupled electron transport"/>
    <property type="evidence" value="ECO:0007669"/>
    <property type="project" value="TreeGrafter"/>
</dbReference>
<keyword evidence="4" id="KW-0813">Transport</keyword>
<keyword evidence="10 17" id="KW-1133">Transmembrane helix</keyword>
<evidence type="ECO:0000256" key="8">
    <source>
        <dbReference type="ARBA" id="ARBA00022967"/>
    </source>
</evidence>
<keyword evidence="11" id="KW-0186">Copper</keyword>
<keyword evidence="12 17" id="KW-0472">Membrane</keyword>
<dbReference type="PANTHER" id="PTHR22888:SF9">
    <property type="entry name" value="CYTOCHROME C OXIDASE SUBUNIT 2"/>
    <property type="match status" value="1"/>
</dbReference>
<evidence type="ECO:0000259" key="18">
    <source>
        <dbReference type="PROSITE" id="PS50857"/>
    </source>
</evidence>
<dbReference type="Pfam" id="PF00116">
    <property type="entry name" value="COX2"/>
    <property type="match status" value="1"/>
</dbReference>
<keyword evidence="8" id="KW-1278">Translocase</keyword>
<feature type="transmembrane region" description="Helical" evidence="17">
    <location>
        <begin position="87"/>
        <end position="105"/>
    </location>
</feature>
<dbReference type="AlphaFoldDB" id="A0A255EDJ6"/>
<dbReference type="InterPro" id="IPR014222">
    <property type="entry name" value="Cyt_c_oxidase_su2"/>
</dbReference>
<keyword evidence="7" id="KW-0479">Metal-binding</keyword>